<evidence type="ECO:0000256" key="1">
    <source>
        <dbReference type="ARBA" id="ARBA00001946"/>
    </source>
</evidence>
<name>A0A2Z3JE50_9DEIO</name>
<dbReference type="InterPro" id="IPR015797">
    <property type="entry name" value="NUDIX_hydrolase-like_dom_sf"/>
</dbReference>
<dbReference type="RefSeq" id="WP_109827175.1">
    <property type="nucleotide sequence ID" value="NZ_CP029494.1"/>
</dbReference>
<keyword evidence="5" id="KW-1185">Reference proteome</keyword>
<dbReference type="InterPro" id="IPR020084">
    <property type="entry name" value="NUDIX_hydrolase_CS"/>
</dbReference>
<gene>
    <name evidence="4" type="ORF">DKM44_09595</name>
</gene>
<dbReference type="PANTHER" id="PTHR43046">
    <property type="entry name" value="GDP-MANNOSE MANNOSYL HYDROLASE"/>
    <property type="match status" value="1"/>
</dbReference>
<dbReference type="InterPro" id="IPR000086">
    <property type="entry name" value="NUDIX_hydrolase_dom"/>
</dbReference>
<dbReference type="PROSITE" id="PS00893">
    <property type="entry name" value="NUDIX_BOX"/>
    <property type="match status" value="1"/>
</dbReference>
<dbReference type="EMBL" id="CP029494">
    <property type="protein sequence ID" value="AWN23447.1"/>
    <property type="molecule type" value="Genomic_DNA"/>
</dbReference>
<dbReference type="PROSITE" id="PS51462">
    <property type="entry name" value="NUDIX"/>
    <property type="match status" value="1"/>
</dbReference>
<evidence type="ECO:0000313" key="5">
    <source>
        <dbReference type="Proteomes" id="UP000245368"/>
    </source>
</evidence>
<dbReference type="SUPFAM" id="SSF55811">
    <property type="entry name" value="Nudix"/>
    <property type="match status" value="1"/>
</dbReference>
<comment type="cofactor">
    <cofactor evidence="1">
        <name>Mg(2+)</name>
        <dbReference type="ChEBI" id="CHEBI:18420"/>
    </cofactor>
</comment>
<dbReference type="CDD" id="cd04688">
    <property type="entry name" value="NUDIX_Hydrolase"/>
    <property type="match status" value="1"/>
</dbReference>
<proteinExistence type="predicted"/>
<protein>
    <recommendedName>
        <fullName evidence="3">Nudix hydrolase domain-containing protein</fullName>
    </recommendedName>
</protein>
<accession>A0A2Z3JE50</accession>
<dbReference type="OrthoDB" id="9804442at2"/>
<dbReference type="KEGG" id="dez:DKM44_09595"/>
<evidence type="ECO:0000313" key="4">
    <source>
        <dbReference type="EMBL" id="AWN23447.1"/>
    </source>
</evidence>
<organism evidence="4 5">
    <name type="scientific">Deinococcus irradiatisoli</name>
    <dbReference type="NCBI Taxonomy" id="2202254"/>
    <lineage>
        <taxon>Bacteria</taxon>
        <taxon>Thermotogati</taxon>
        <taxon>Deinococcota</taxon>
        <taxon>Deinococci</taxon>
        <taxon>Deinococcales</taxon>
        <taxon>Deinococcaceae</taxon>
        <taxon>Deinococcus</taxon>
    </lineage>
</organism>
<dbReference type="Gene3D" id="3.90.79.10">
    <property type="entry name" value="Nucleoside Triphosphate Pyrophosphohydrolase"/>
    <property type="match status" value="1"/>
</dbReference>
<dbReference type="Proteomes" id="UP000245368">
    <property type="component" value="Chromosome"/>
</dbReference>
<keyword evidence="2" id="KW-0378">Hydrolase</keyword>
<feature type="domain" description="Nudix hydrolase" evidence="3">
    <location>
        <begin position="13"/>
        <end position="145"/>
    </location>
</feature>
<evidence type="ECO:0000259" key="3">
    <source>
        <dbReference type="PROSITE" id="PS51462"/>
    </source>
</evidence>
<dbReference type="Pfam" id="PF00293">
    <property type="entry name" value="NUDIX"/>
    <property type="match status" value="1"/>
</dbReference>
<reference evidence="4 5" key="1">
    <citation type="submission" date="2018-05" db="EMBL/GenBank/DDBJ databases">
        <title>Complete Genome Sequence of Deinococcus sp. strain 17bor-2.</title>
        <authorList>
            <person name="Srinivasan S."/>
        </authorList>
    </citation>
    <scope>NUCLEOTIDE SEQUENCE [LARGE SCALE GENOMIC DNA]</scope>
    <source>
        <strain evidence="4 5">17bor-2</strain>
    </source>
</reference>
<sequence>MSGRDLDFQLDAFRFSLRAAVIVIRGGLLLVCREPGLNLCYLPGGRIQAGEDSMSAARRELLEETGQDVGPLQLALIAEEFFQSGSGPHQGIGFYYVALSPPRLPDHAFANRSAEGHWFEWVRLERLEEAGLVPPMLQEAVLSMPTDRLRHLISRR</sequence>
<dbReference type="PANTHER" id="PTHR43046:SF16">
    <property type="entry name" value="ADP-RIBOSE PYROPHOSPHATASE YJHB-RELATED"/>
    <property type="match status" value="1"/>
</dbReference>
<dbReference type="GO" id="GO:0016787">
    <property type="term" value="F:hydrolase activity"/>
    <property type="evidence" value="ECO:0007669"/>
    <property type="project" value="UniProtKB-KW"/>
</dbReference>
<dbReference type="AlphaFoldDB" id="A0A2Z3JE50"/>
<evidence type="ECO:0000256" key="2">
    <source>
        <dbReference type="ARBA" id="ARBA00022801"/>
    </source>
</evidence>